<dbReference type="Pfam" id="PF02803">
    <property type="entry name" value="Thiolase_C"/>
    <property type="match status" value="1"/>
</dbReference>
<dbReference type="Pfam" id="PF00108">
    <property type="entry name" value="Thiolase_N"/>
    <property type="match status" value="1"/>
</dbReference>
<dbReference type="OMA" id="CPIETPA"/>
<evidence type="ECO:0000256" key="1">
    <source>
        <dbReference type="ARBA" id="ARBA00010982"/>
    </source>
</evidence>
<dbReference type="NCBIfam" id="TIGR01930">
    <property type="entry name" value="AcCoA-C-Actrans"/>
    <property type="match status" value="1"/>
</dbReference>
<gene>
    <name evidence="9" type="ORF">M0811_04912</name>
</gene>
<keyword evidence="3" id="KW-0479">Metal-binding</keyword>
<dbReference type="InterPro" id="IPR020617">
    <property type="entry name" value="Thiolase_C"/>
</dbReference>
<dbReference type="InterPro" id="IPR020616">
    <property type="entry name" value="Thiolase_N"/>
</dbReference>
<sequence length="393" mass="41930">MQQVFIVAAKRTALGSFGGVLRYAPAIKLATHVVKSALKESQINGEQVEEVIMGNVLSAGLGQAPSRQVALKSDISPKSNCTTINKVCGSGLKAVIQGIQAIQLGVSNVVLAGGMESMSNCPYYLDKHRFGARVGNSKVIDGVIHDGLMDATNNVVTGQIAEYCATKFNITREEMDDYAVESYNRALQALKNKWFNEIVPIRVTQGIRKPSRIIDEDEQITKNGDPEKLRLLRSVFVKDGAITAGNSSALCDGAAALVLVSEKKLKDLKLTPIARVLAYAETALEPMLFVTSPIDSLKLACKRANLMVDQIECHEINESFALVPILFERSLGISHSIVNIFGGGVALGHPLGCSGARLVTTLLSVLKVKKTKIGAASIGNGGGGACTLIIERI</sequence>
<evidence type="ECO:0000256" key="3">
    <source>
        <dbReference type="ARBA" id="ARBA00022723"/>
    </source>
</evidence>
<dbReference type="CDD" id="cd00751">
    <property type="entry name" value="thiolase"/>
    <property type="match status" value="1"/>
</dbReference>
<dbReference type="InterPro" id="IPR020615">
    <property type="entry name" value="Thiolase_acyl_enz_int_AS"/>
</dbReference>
<dbReference type="PROSITE" id="PS00098">
    <property type="entry name" value="THIOLASE_1"/>
    <property type="match status" value="1"/>
</dbReference>
<name>A0A9Q0LT82_ANAIG</name>
<comment type="caution">
    <text evidence="9">The sequence shown here is derived from an EMBL/GenBank/DDBJ whole genome shotgun (WGS) entry which is preliminary data.</text>
</comment>
<dbReference type="AlphaFoldDB" id="A0A9Q0LT82"/>
<dbReference type="Proteomes" id="UP001149090">
    <property type="component" value="Unassembled WGS sequence"/>
</dbReference>
<evidence type="ECO:0000313" key="10">
    <source>
        <dbReference type="Proteomes" id="UP001149090"/>
    </source>
</evidence>
<dbReference type="GO" id="GO:0006635">
    <property type="term" value="P:fatty acid beta-oxidation"/>
    <property type="evidence" value="ECO:0007669"/>
    <property type="project" value="TreeGrafter"/>
</dbReference>
<evidence type="ECO:0000259" key="8">
    <source>
        <dbReference type="Pfam" id="PF02803"/>
    </source>
</evidence>
<organism evidence="9 10">
    <name type="scientific">Anaeramoeba ignava</name>
    <name type="common">Anaerobic marine amoeba</name>
    <dbReference type="NCBI Taxonomy" id="1746090"/>
    <lineage>
        <taxon>Eukaryota</taxon>
        <taxon>Metamonada</taxon>
        <taxon>Anaeramoebidae</taxon>
        <taxon>Anaeramoeba</taxon>
    </lineage>
</organism>
<dbReference type="Gene3D" id="3.40.47.10">
    <property type="match status" value="2"/>
</dbReference>
<evidence type="ECO:0000256" key="4">
    <source>
        <dbReference type="ARBA" id="ARBA00022958"/>
    </source>
</evidence>
<proteinExistence type="inferred from homology"/>
<comment type="similarity">
    <text evidence="1 6">Belongs to the thiolase-like superfamily. Thiolase family.</text>
</comment>
<dbReference type="PROSITE" id="PS00737">
    <property type="entry name" value="THIOLASE_2"/>
    <property type="match status" value="1"/>
</dbReference>
<dbReference type="GO" id="GO:0046872">
    <property type="term" value="F:metal ion binding"/>
    <property type="evidence" value="ECO:0007669"/>
    <property type="project" value="UniProtKB-KW"/>
</dbReference>
<dbReference type="InterPro" id="IPR016039">
    <property type="entry name" value="Thiolase-like"/>
</dbReference>
<dbReference type="PANTHER" id="PTHR18919">
    <property type="entry name" value="ACETYL-COA C-ACYLTRANSFERASE"/>
    <property type="match status" value="1"/>
</dbReference>
<dbReference type="GO" id="GO:0005739">
    <property type="term" value="C:mitochondrion"/>
    <property type="evidence" value="ECO:0007669"/>
    <property type="project" value="TreeGrafter"/>
</dbReference>
<dbReference type="InterPro" id="IPR020613">
    <property type="entry name" value="Thiolase_CS"/>
</dbReference>
<keyword evidence="2 6" id="KW-0808">Transferase</keyword>
<evidence type="ECO:0000256" key="2">
    <source>
        <dbReference type="ARBA" id="ARBA00022679"/>
    </source>
</evidence>
<dbReference type="InterPro" id="IPR002155">
    <property type="entry name" value="Thiolase"/>
</dbReference>
<evidence type="ECO:0000259" key="7">
    <source>
        <dbReference type="Pfam" id="PF00108"/>
    </source>
</evidence>
<dbReference type="OrthoDB" id="5404651at2759"/>
<evidence type="ECO:0000313" key="9">
    <source>
        <dbReference type="EMBL" id="KAJ5078587.1"/>
    </source>
</evidence>
<dbReference type="EMBL" id="JAPDFW010000053">
    <property type="protein sequence ID" value="KAJ5078587.1"/>
    <property type="molecule type" value="Genomic_DNA"/>
</dbReference>
<dbReference type="SUPFAM" id="SSF53901">
    <property type="entry name" value="Thiolase-like"/>
    <property type="match status" value="2"/>
</dbReference>
<keyword evidence="5 6" id="KW-0012">Acyltransferase</keyword>
<feature type="domain" description="Thiolase N-terminal" evidence="7">
    <location>
        <begin position="4"/>
        <end position="262"/>
    </location>
</feature>
<dbReference type="GO" id="GO:0003985">
    <property type="term" value="F:acetyl-CoA C-acetyltransferase activity"/>
    <property type="evidence" value="ECO:0007669"/>
    <property type="project" value="TreeGrafter"/>
</dbReference>
<evidence type="ECO:0000256" key="6">
    <source>
        <dbReference type="RuleBase" id="RU003557"/>
    </source>
</evidence>
<dbReference type="PIRSF" id="PIRSF000429">
    <property type="entry name" value="Ac-CoA_Ac_transf"/>
    <property type="match status" value="1"/>
</dbReference>
<accession>A0A9Q0LT82</accession>
<keyword evidence="4" id="KW-0630">Potassium</keyword>
<reference evidence="9" key="1">
    <citation type="submission" date="2022-10" db="EMBL/GenBank/DDBJ databases">
        <title>Novel sulphate-reducing endosymbionts in the free-living metamonad Anaeramoeba.</title>
        <authorList>
            <person name="Jerlstrom-Hultqvist J."/>
            <person name="Cepicka I."/>
            <person name="Gallot-Lavallee L."/>
            <person name="Salas-Leiva D."/>
            <person name="Curtis B.A."/>
            <person name="Zahonova K."/>
            <person name="Pipaliya S."/>
            <person name="Dacks J."/>
            <person name="Roger A.J."/>
        </authorList>
    </citation>
    <scope>NUCLEOTIDE SEQUENCE</scope>
    <source>
        <strain evidence="9">BMAN</strain>
    </source>
</reference>
<feature type="domain" description="Thiolase C-terminal" evidence="8">
    <location>
        <begin position="270"/>
        <end position="392"/>
    </location>
</feature>
<evidence type="ECO:0000256" key="5">
    <source>
        <dbReference type="ARBA" id="ARBA00023315"/>
    </source>
</evidence>
<dbReference type="PANTHER" id="PTHR18919:SF156">
    <property type="entry name" value="ACETYL-COA ACETYLTRANSFERASE, MITOCHONDRIAL"/>
    <property type="match status" value="1"/>
</dbReference>
<keyword evidence="10" id="KW-1185">Reference proteome</keyword>
<protein>
    <submittedName>
        <fullName evidence="9">Acetyl-coa acetyltransferase cytosolic</fullName>
    </submittedName>
</protein>